<name>A0A8H9L2D9_9MICO</name>
<organism evidence="1 2">
    <name type="scientific">Promicromonospora citrea</name>
    <dbReference type="NCBI Taxonomy" id="43677"/>
    <lineage>
        <taxon>Bacteria</taxon>
        <taxon>Bacillati</taxon>
        <taxon>Actinomycetota</taxon>
        <taxon>Actinomycetes</taxon>
        <taxon>Micrococcales</taxon>
        <taxon>Promicromonosporaceae</taxon>
        <taxon>Promicromonospora</taxon>
    </lineage>
</organism>
<accession>A0A8H9L2D9</accession>
<reference evidence="1" key="1">
    <citation type="journal article" date="2014" name="Int. J. Syst. Evol. Microbiol.">
        <title>Complete genome sequence of Corynebacterium casei LMG S-19264T (=DSM 44701T), isolated from a smear-ripened cheese.</title>
        <authorList>
            <consortium name="US DOE Joint Genome Institute (JGI-PGF)"/>
            <person name="Walter F."/>
            <person name="Albersmeier A."/>
            <person name="Kalinowski J."/>
            <person name="Ruckert C."/>
        </authorList>
    </citation>
    <scope>NUCLEOTIDE SEQUENCE</scope>
    <source>
        <strain evidence="1">JCM 3051</strain>
    </source>
</reference>
<comment type="caution">
    <text evidence="1">The sequence shown here is derived from an EMBL/GenBank/DDBJ whole genome shotgun (WGS) entry which is preliminary data.</text>
</comment>
<evidence type="ECO:0000313" key="2">
    <source>
        <dbReference type="Proteomes" id="UP000655589"/>
    </source>
</evidence>
<dbReference type="Proteomes" id="UP000655589">
    <property type="component" value="Unassembled WGS sequence"/>
</dbReference>
<evidence type="ECO:0000313" key="1">
    <source>
        <dbReference type="EMBL" id="GGM21342.1"/>
    </source>
</evidence>
<protein>
    <recommendedName>
        <fullName evidence="3">NAD(P)-binding protein</fullName>
    </recommendedName>
</protein>
<sequence>MRVVIAGGHGKVARILARQDHDGRDALTTQLHGADAALFAAGSGGGSTPERTNAVDVATILLERAVGPDPGRIQFEVTSGEPPLRAALQA</sequence>
<dbReference type="EMBL" id="BMPT01000005">
    <property type="protein sequence ID" value="GGM21342.1"/>
    <property type="molecule type" value="Genomic_DNA"/>
</dbReference>
<proteinExistence type="predicted"/>
<keyword evidence="2" id="KW-1185">Reference proteome</keyword>
<evidence type="ECO:0008006" key="3">
    <source>
        <dbReference type="Google" id="ProtNLM"/>
    </source>
</evidence>
<dbReference type="AlphaFoldDB" id="A0A8H9L2D9"/>
<reference evidence="1" key="2">
    <citation type="submission" date="2020-09" db="EMBL/GenBank/DDBJ databases">
        <authorList>
            <person name="Sun Q."/>
            <person name="Ohkuma M."/>
        </authorList>
    </citation>
    <scope>NUCLEOTIDE SEQUENCE</scope>
    <source>
        <strain evidence="1">JCM 3051</strain>
    </source>
</reference>
<gene>
    <name evidence="1" type="ORF">GCM10010102_16310</name>
</gene>